<evidence type="ECO:0000313" key="1">
    <source>
        <dbReference type="EMBL" id="MDR6412381.1"/>
    </source>
</evidence>
<protein>
    <submittedName>
        <fullName evidence="1">Uncharacterized protein</fullName>
    </submittedName>
</protein>
<sequence>MIRWLKKARGDELRERRRMIRKGELLPEDEFRRSRGVTPKQLARLVGSGNIFSIDVDGSAYYPRLLIDRTQNLRRLAYVCRILWPAPPNARLDFLISPNGALGNLTPLQALKSEVRYRELLRHARGWASEFSRTVVKICDGEFIEGATLPVVCTGVVEIDPRASVWRRAAEAVEEGGNLWPDSPYPRTKAVTVFVSRSTAGNSGAAIEARLDVILDKSLAHTSMLVENFPRTNLCPVRVDKADDVVAVVRKILRRLHEEDLQK</sequence>
<name>A0ABU1M036_9BURK</name>
<dbReference type="RefSeq" id="WP_310126349.1">
    <property type="nucleotide sequence ID" value="NZ_JAVDQV010000004.1"/>
</dbReference>
<dbReference type="Proteomes" id="UP001264340">
    <property type="component" value="Unassembled WGS sequence"/>
</dbReference>
<organism evidence="1 2">
    <name type="scientific">Paraburkholderia terricola</name>
    <dbReference type="NCBI Taxonomy" id="169427"/>
    <lineage>
        <taxon>Bacteria</taxon>
        <taxon>Pseudomonadati</taxon>
        <taxon>Pseudomonadota</taxon>
        <taxon>Betaproteobacteria</taxon>
        <taxon>Burkholderiales</taxon>
        <taxon>Burkholderiaceae</taxon>
        <taxon>Paraburkholderia</taxon>
    </lineage>
</organism>
<evidence type="ECO:0000313" key="2">
    <source>
        <dbReference type="Proteomes" id="UP001264340"/>
    </source>
</evidence>
<reference evidence="1 2" key="1">
    <citation type="submission" date="2023-07" db="EMBL/GenBank/DDBJ databases">
        <title>Sorghum-associated microbial communities from plants grown in Nebraska, USA.</title>
        <authorList>
            <person name="Schachtman D."/>
        </authorList>
    </citation>
    <scope>NUCLEOTIDE SEQUENCE [LARGE SCALE GENOMIC DNA]</scope>
    <source>
        <strain evidence="1 2">DS1316</strain>
    </source>
</reference>
<keyword evidence="2" id="KW-1185">Reference proteome</keyword>
<proteinExistence type="predicted"/>
<comment type="caution">
    <text evidence="1">The sequence shown here is derived from an EMBL/GenBank/DDBJ whole genome shotgun (WGS) entry which is preliminary data.</text>
</comment>
<dbReference type="EMBL" id="JAVDRP010000018">
    <property type="protein sequence ID" value="MDR6412381.1"/>
    <property type="molecule type" value="Genomic_DNA"/>
</dbReference>
<gene>
    <name evidence="1" type="ORF">J2804_005816</name>
</gene>
<accession>A0ABU1M036</accession>